<evidence type="ECO:0000313" key="1">
    <source>
        <dbReference type="EMBL" id="GAH89654.1"/>
    </source>
</evidence>
<dbReference type="EMBL" id="BARU01037757">
    <property type="protein sequence ID" value="GAH89654.1"/>
    <property type="molecule type" value="Genomic_DNA"/>
</dbReference>
<comment type="caution">
    <text evidence="1">The sequence shown here is derived from an EMBL/GenBank/DDBJ whole genome shotgun (WGS) entry which is preliminary data.</text>
</comment>
<name>X1KHN4_9ZZZZ</name>
<organism evidence="1">
    <name type="scientific">marine sediment metagenome</name>
    <dbReference type="NCBI Taxonomy" id="412755"/>
    <lineage>
        <taxon>unclassified sequences</taxon>
        <taxon>metagenomes</taxon>
        <taxon>ecological metagenomes</taxon>
    </lineage>
</organism>
<dbReference type="AlphaFoldDB" id="X1KHN4"/>
<reference evidence="1" key="1">
    <citation type="journal article" date="2014" name="Front. Microbiol.">
        <title>High frequency of phylogenetically diverse reductive dehalogenase-homologous genes in deep subseafloor sedimentary metagenomes.</title>
        <authorList>
            <person name="Kawai M."/>
            <person name="Futagami T."/>
            <person name="Toyoda A."/>
            <person name="Takaki Y."/>
            <person name="Nishi S."/>
            <person name="Hori S."/>
            <person name="Arai W."/>
            <person name="Tsubouchi T."/>
            <person name="Morono Y."/>
            <person name="Uchiyama I."/>
            <person name="Ito T."/>
            <person name="Fujiyama A."/>
            <person name="Inagaki F."/>
            <person name="Takami H."/>
        </authorList>
    </citation>
    <scope>NUCLEOTIDE SEQUENCE</scope>
    <source>
        <strain evidence="1">Expedition CK06-06</strain>
    </source>
</reference>
<proteinExistence type="predicted"/>
<feature type="non-terminal residue" evidence="1">
    <location>
        <position position="1"/>
    </location>
</feature>
<accession>X1KHN4</accession>
<protein>
    <submittedName>
        <fullName evidence="1">Uncharacterized protein</fullName>
    </submittedName>
</protein>
<sequence>GVQFYIKDDQEAISSIGNPEIIQKVFNKYS</sequence>
<gene>
    <name evidence="1" type="ORF">S03H2_58774</name>
</gene>